<name>A0A2C5YQK9_9HYPO</name>
<comment type="caution">
    <text evidence="2">The sequence shown here is derived from an EMBL/GenBank/DDBJ whole genome shotgun (WGS) entry which is preliminary data.</text>
</comment>
<feature type="compositionally biased region" description="Polar residues" evidence="1">
    <location>
        <begin position="143"/>
        <end position="153"/>
    </location>
</feature>
<evidence type="ECO:0000256" key="1">
    <source>
        <dbReference type="SAM" id="MobiDB-lite"/>
    </source>
</evidence>
<evidence type="ECO:0000313" key="2">
    <source>
        <dbReference type="EMBL" id="PHH69893.1"/>
    </source>
</evidence>
<keyword evidence="3" id="KW-1185">Reference proteome</keyword>
<feature type="region of interest" description="Disordered" evidence="1">
    <location>
        <begin position="74"/>
        <end position="122"/>
    </location>
</feature>
<dbReference type="Proteomes" id="UP000226431">
    <property type="component" value="Unassembled WGS sequence"/>
</dbReference>
<evidence type="ECO:0000313" key="3">
    <source>
        <dbReference type="Proteomes" id="UP000226431"/>
    </source>
</evidence>
<protein>
    <submittedName>
        <fullName evidence="2">Uncharacterized protein</fullName>
    </submittedName>
</protein>
<proteinExistence type="predicted"/>
<dbReference type="OrthoDB" id="5350410at2759"/>
<gene>
    <name evidence="2" type="ORF">CDD80_6386</name>
</gene>
<feature type="region of interest" description="Disordered" evidence="1">
    <location>
        <begin position="23"/>
        <end position="59"/>
    </location>
</feature>
<feature type="compositionally biased region" description="Basic and acidic residues" evidence="1">
    <location>
        <begin position="74"/>
        <end position="84"/>
    </location>
</feature>
<dbReference type="EMBL" id="NJES01000697">
    <property type="protein sequence ID" value="PHH69893.1"/>
    <property type="molecule type" value="Genomic_DNA"/>
</dbReference>
<feature type="region of interest" description="Disordered" evidence="1">
    <location>
        <begin position="137"/>
        <end position="164"/>
    </location>
</feature>
<reference evidence="2 3" key="1">
    <citation type="submission" date="2017-06" db="EMBL/GenBank/DDBJ databases">
        <title>Ant-infecting Ophiocordyceps genomes reveal a high diversity of potential behavioral manipulation genes and a possible major role for enterotoxins.</title>
        <authorList>
            <person name="De Bekker C."/>
            <person name="Evans H.C."/>
            <person name="Brachmann A."/>
            <person name="Hughes D.P."/>
        </authorList>
    </citation>
    <scope>NUCLEOTIDE SEQUENCE [LARGE SCALE GENOMIC DNA]</scope>
    <source>
        <strain evidence="2 3">Map16</strain>
    </source>
</reference>
<feature type="compositionally biased region" description="Basic and acidic residues" evidence="1">
    <location>
        <begin position="23"/>
        <end position="38"/>
    </location>
</feature>
<sequence>MPSEDGSSEVDMEFETPLFAHEAFGEYKSTAEHADTPHKGTSWPSDDADEHDPTLERFPSEWSSVLEALRKIRSGYESHSDRTPRQMTADGSRPTRTRKGAESVDASRGWRRSASLGPIAEEPRCWKDEGIMASSASLAPATGSRTVGNNVAARSTDDVGPVKV</sequence>
<organism evidence="2 3">
    <name type="scientific">Ophiocordyceps camponoti-rufipedis</name>
    <dbReference type="NCBI Taxonomy" id="2004952"/>
    <lineage>
        <taxon>Eukaryota</taxon>
        <taxon>Fungi</taxon>
        <taxon>Dikarya</taxon>
        <taxon>Ascomycota</taxon>
        <taxon>Pezizomycotina</taxon>
        <taxon>Sordariomycetes</taxon>
        <taxon>Hypocreomycetidae</taxon>
        <taxon>Hypocreales</taxon>
        <taxon>Ophiocordycipitaceae</taxon>
        <taxon>Ophiocordyceps</taxon>
    </lineage>
</organism>
<accession>A0A2C5YQK9</accession>
<dbReference type="STRING" id="2004952.A0A2C5YQK9"/>
<dbReference type="AlphaFoldDB" id="A0A2C5YQK9"/>